<feature type="transmembrane region" description="Helical" evidence="1">
    <location>
        <begin position="52"/>
        <end position="73"/>
    </location>
</feature>
<evidence type="ECO:0000313" key="2">
    <source>
        <dbReference type="EMBL" id="GIP18591.1"/>
    </source>
</evidence>
<feature type="transmembrane region" description="Helical" evidence="1">
    <location>
        <begin position="110"/>
        <end position="130"/>
    </location>
</feature>
<protein>
    <submittedName>
        <fullName evidence="2">DUF368 domain-containing protein</fullName>
    </submittedName>
</protein>
<evidence type="ECO:0000313" key="3">
    <source>
        <dbReference type="Proteomes" id="UP000683139"/>
    </source>
</evidence>
<evidence type="ECO:0000256" key="1">
    <source>
        <dbReference type="SAM" id="Phobius"/>
    </source>
</evidence>
<organism evidence="2 3">
    <name type="scientific">Paenibacillus montaniterrae</name>
    <dbReference type="NCBI Taxonomy" id="429341"/>
    <lineage>
        <taxon>Bacteria</taxon>
        <taxon>Bacillati</taxon>
        <taxon>Bacillota</taxon>
        <taxon>Bacilli</taxon>
        <taxon>Bacillales</taxon>
        <taxon>Paenibacillaceae</taxon>
        <taxon>Paenibacillus</taxon>
    </lineage>
</organism>
<dbReference type="RefSeq" id="WP_213519217.1">
    <property type="nucleotide sequence ID" value="NZ_BOSE01000009.1"/>
</dbReference>
<comment type="caution">
    <text evidence="2">The sequence shown here is derived from an EMBL/GenBank/DDBJ whole genome shotgun (WGS) entry which is preliminary data.</text>
</comment>
<dbReference type="AlphaFoldDB" id="A0A920CZ69"/>
<feature type="transmembrane region" description="Helical" evidence="1">
    <location>
        <begin position="162"/>
        <end position="182"/>
    </location>
</feature>
<dbReference type="PANTHER" id="PTHR37308">
    <property type="entry name" value="INTEGRAL MEMBRANE PROTEIN"/>
    <property type="match status" value="1"/>
</dbReference>
<keyword evidence="1" id="KW-0812">Transmembrane</keyword>
<gene>
    <name evidence="2" type="ORF">J40TS1_42330</name>
</gene>
<sequence>MEWKNLLRGFAMGTTDLIPGVSGGTLAVVLGIYYQLLESISGLFGKDWKRHWGFLIPLGIGMVSAIVCLSRVIEYLLEHHYEPTQFFFTGLILGVLPMLVRQADVRRNFSVIHVIVLLISLVLMASMAFLSGDEDAGPLTALTIGSTIGLFFAGWLASMAMLLPGVSGSFVLLLVGVYPTAINALSTFNFPIIITIGLGVLAGFFFSSRAIRYLLASYPHMTYAVMIGLIAGSVFVIFPGIVSGLGTIIICLVALLAGLSIAMYFGSAKRTGS</sequence>
<dbReference type="Proteomes" id="UP000683139">
    <property type="component" value="Unassembled WGS sequence"/>
</dbReference>
<feature type="transmembrane region" description="Helical" evidence="1">
    <location>
        <begin position="20"/>
        <end position="40"/>
    </location>
</feature>
<reference evidence="2" key="1">
    <citation type="submission" date="2021-03" db="EMBL/GenBank/DDBJ databases">
        <title>Antimicrobial resistance genes in bacteria isolated from Japanese honey, and their potential for conferring macrolide and lincosamide resistance in the American foulbrood pathogen Paenibacillus larvae.</title>
        <authorList>
            <person name="Okamoto M."/>
            <person name="Kumagai M."/>
            <person name="Kanamori H."/>
            <person name="Takamatsu D."/>
        </authorList>
    </citation>
    <scope>NUCLEOTIDE SEQUENCE</scope>
    <source>
        <strain evidence="2">J40TS1</strain>
    </source>
</reference>
<feature type="transmembrane region" description="Helical" evidence="1">
    <location>
        <begin position="244"/>
        <end position="265"/>
    </location>
</feature>
<feature type="transmembrane region" description="Helical" evidence="1">
    <location>
        <begin position="136"/>
        <end position="155"/>
    </location>
</feature>
<keyword evidence="1" id="KW-1133">Transmembrane helix</keyword>
<dbReference type="InterPro" id="IPR007163">
    <property type="entry name" value="VCA0040-like"/>
</dbReference>
<keyword evidence="3" id="KW-1185">Reference proteome</keyword>
<feature type="transmembrane region" description="Helical" evidence="1">
    <location>
        <begin position="188"/>
        <end position="206"/>
    </location>
</feature>
<feature type="transmembrane region" description="Helical" evidence="1">
    <location>
        <begin position="85"/>
        <end position="103"/>
    </location>
</feature>
<dbReference type="PANTHER" id="PTHR37308:SF1">
    <property type="entry name" value="POLYPRENYL-PHOSPHATE TRANSPORTER"/>
    <property type="match status" value="1"/>
</dbReference>
<accession>A0A920CZ69</accession>
<name>A0A920CZ69_9BACL</name>
<proteinExistence type="predicted"/>
<feature type="transmembrane region" description="Helical" evidence="1">
    <location>
        <begin position="218"/>
        <end position="238"/>
    </location>
</feature>
<dbReference type="EMBL" id="BOSE01000009">
    <property type="protein sequence ID" value="GIP18591.1"/>
    <property type="molecule type" value="Genomic_DNA"/>
</dbReference>
<keyword evidence="1" id="KW-0472">Membrane</keyword>
<dbReference type="Pfam" id="PF04018">
    <property type="entry name" value="VCA0040-like"/>
    <property type="match status" value="1"/>
</dbReference>